<proteinExistence type="predicted"/>
<organism evidence="1 2">
    <name type="scientific">Deferribacter desulfuricans (strain DSM 14783 / JCM 11476 / NBRC 101012 / SSM1)</name>
    <dbReference type="NCBI Taxonomy" id="639282"/>
    <lineage>
        <taxon>Bacteria</taxon>
        <taxon>Pseudomonadati</taxon>
        <taxon>Deferribacterota</taxon>
        <taxon>Deferribacteres</taxon>
        <taxon>Deferribacterales</taxon>
        <taxon>Deferribacteraceae</taxon>
        <taxon>Deferribacter</taxon>
    </lineage>
</organism>
<evidence type="ECO:0000313" key="2">
    <source>
        <dbReference type="Proteomes" id="UP000001520"/>
    </source>
</evidence>
<gene>
    <name evidence="1" type="ordered locus">DEFDS_0297</name>
</gene>
<reference evidence="1 2" key="1">
    <citation type="journal article" date="2010" name="DNA Res.">
        <title>Bacterial lifestyle in a deep-sea hydrothermal vent chimney revealed by the genome sequence of the thermophilic bacterium Deferribacter desulfuricans SSM1.</title>
        <authorList>
            <person name="Takaki Y."/>
            <person name="Shimamura S."/>
            <person name="Nakagawa S."/>
            <person name="Fukuhara Y."/>
            <person name="Horikawa H."/>
            <person name="Ankai A."/>
            <person name="Harada T."/>
            <person name="Hosoyama A."/>
            <person name="Oguchi A."/>
            <person name="Fukui S."/>
            <person name="Fujita N."/>
            <person name="Takami H."/>
            <person name="Takai K."/>
        </authorList>
    </citation>
    <scope>NUCLEOTIDE SEQUENCE [LARGE SCALE GENOMIC DNA]</scope>
    <source>
        <strain evidence="2">DSM 14783 / JCM 11476 / NBRC 101012 / SSM1</strain>
    </source>
</reference>
<dbReference type="STRING" id="639282.DEFDS_0297"/>
<dbReference type="EMBL" id="AP011529">
    <property type="protein sequence ID" value="BAI79801.1"/>
    <property type="molecule type" value="Genomic_DNA"/>
</dbReference>
<dbReference type="KEGG" id="ddf:DEFDS_0297"/>
<dbReference type="InterPro" id="IPR003787">
    <property type="entry name" value="Sulphur_relay_DsrE/F-like"/>
</dbReference>
<evidence type="ECO:0000313" key="1">
    <source>
        <dbReference type="EMBL" id="BAI79801.1"/>
    </source>
</evidence>
<dbReference type="SUPFAM" id="SSF75169">
    <property type="entry name" value="DsrEFH-like"/>
    <property type="match status" value="1"/>
</dbReference>
<dbReference type="InterPro" id="IPR027396">
    <property type="entry name" value="DsrEFH-like"/>
</dbReference>
<dbReference type="Gene3D" id="3.40.1260.10">
    <property type="entry name" value="DsrEFH-like"/>
    <property type="match status" value="1"/>
</dbReference>
<accession>D3PB28</accession>
<sequence>MKKTLVVFLVILALPIMSFAGKLTNEEVLKGVKKANVIFDVNVNKPELLLFRLKLIEQTVKDLEKYNKRGDIVVAIRGKGSLYVTKGNKYVDEIELPVKKLIQKQIKILAAKNIKLVQCGIATKVLGIKNDDILSEIDVVDNSFITLIGYQMKGYAFVDTMFGR</sequence>
<dbReference type="Proteomes" id="UP000001520">
    <property type="component" value="Chromosome"/>
</dbReference>
<dbReference type="RefSeq" id="WP_013007049.1">
    <property type="nucleotide sequence ID" value="NC_013939.1"/>
</dbReference>
<protein>
    <submittedName>
        <fullName evidence="1">Uncharacterized protein</fullName>
    </submittedName>
</protein>
<name>D3PB28_DEFDS</name>
<keyword evidence="2" id="KW-1185">Reference proteome</keyword>
<dbReference type="Pfam" id="PF02635">
    <property type="entry name" value="DsrE"/>
    <property type="match status" value="1"/>
</dbReference>
<dbReference type="AlphaFoldDB" id="D3PB28"/>
<dbReference type="HOGENOM" id="CLU_130451_0_0_0"/>
<dbReference type="eggNOG" id="COG1416">
    <property type="taxonomic scope" value="Bacteria"/>
</dbReference>